<keyword evidence="3" id="KW-1185">Reference proteome</keyword>
<sequence length="269" mass="28349">MSAVLDGTAAGVLDISATRPVPFSRLVRVELRKMVDTSAGFWVLVATAVITALVMVIQTAVGASQDLDLTYRSFAAGANIPMGVFLPVLGIMSVTSEWGQRTALTTFTLTPHRGRLVAAKFANTLILAVAAVVIGLALGALATFVSSALVGYDAGWDLSLGDAAAFMLLHVLGLATGFAFGALLLNTAGAIVLYFVYSFVLPGLFELGASLIGWFGDIRPWIDFSNAQGPLMQGGITGEQWAQLGVSSLLWFFLPLALGLRRVLRAEVK</sequence>
<organism evidence="2 3">
    <name type="scientific">Nocardioides jiangxiensis</name>
    <dbReference type="NCBI Taxonomy" id="3064524"/>
    <lineage>
        <taxon>Bacteria</taxon>
        <taxon>Bacillati</taxon>
        <taxon>Actinomycetota</taxon>
        <taxon>Actinomycetes</taxon>
        <taxon>Propionibacteriales</taxon>
        <taxon>Nocardioidaceae</taxon>
        <taxon>Nocardioides</taxon>
    </lineage>
</organism>
<dbReference type="EMBL" id="JAUQTA010000002">
    <property type="protein sequence ID" value="MDO7868996.1"/>
    <property type="molecule type" value="Genomic_DNA"/>
</dbReference>
<feature type="transmembrane region" description="Helical" evidence="1">
    <location>
        <begin position="73"/>
        <end position="94"/>
    </location>
</feature>
<protein>
    <submittedName>
        <fullName evidence="2">ABC transporter permease</fullName>
    </submittedName>
</protein>
<keyword evidence="1" id="KW-0812">Transmembrane</keyword>
<reference evidence="2 3" key="1">
    <citation type="submission" date="2023-07" db="EMBL/GenBank/DDBJ databases">
        <title>Nocardioides sp. nov WY-20 isolated from soil.</title>
        <authorList>
            <person name="Liu B."/>
            <person name="Wan Y."/>
        </authorList>
    </citation>
    <scope>NUCLEOTIDE SEQUENCE [LARGE SCALE GENOMIC DNA]</scope>
    <source>
        <strain evidence="2 3">WY-20</strain>
    </source>
</reference>
<proteinExistence type="predicted"/>
<feature type="transmembrane region" description="Helical" evidence="1">
    <location>
        <begin position="41"/>
        <end position="61"/>
    </location>
</feature>
<accession>A0ABT9B6R1</accession>
<feature type="transmembrane region" description="Helical" evidence="1">
    <location>
        <begin position="164"/>
        <end position="185"/>
    </location>
</feature>
<keyword evidence="1" id="KW-1133">Transmembrane helix</keyword>
<name>A0ABT9B6R1_9ACTN</name>
<feature type="transmembrane region" description="Helical" evidence="1">
    <location>
        <begin position="241"/>
        <end position="260"/>
    </location>
</feature>
<gene>
    <name evidence="2" type="ORF">Q5722_11520</name>
</gene>
<evidence type="ECO:0000313" key="3">
    <source>
        <dbReference type="Proteomes" id="UP001233314"/>
    </source>
</evidence>
<feature type="transmembrane region" description="Helical" evidence="1">
    <location>
        <begin position="125"/>
        <end position="152"/>
    </location>
</feature>
<dbReference type="RefSeq" id="WP_305028416.1">
    <property type="nucleotide sequence ID" value="NZ_JAUQTA010000002.1"/>
</dbReference>
<feature type="transmembrane region" description="Helical" evidence="1">
    <location>
        <begin position="192"/>
        <end position="215"/>
    </location>
</feature>
<evidence type="ECO:0000256" key="1">
    <source>
        <dbReference type="SAM" id="Phobius"/>
    </source>
</evidence>
<keyword evidence="1" id="KW-0472">Membrane</keyword>
<comment type="caution">
    <text evidence="2">The sequence shown here is derived from an EMBL/GenBank/DDBJ whole genome shotgun (WGS) entry which is preliminary data.</text>
</comment>
<dbReference type="Proteomes" id="UP001233314">
    <property type="component" value="Unassembled WGS sequence"/>
</dbReference>
<evidence type="ECO:0000313" key="2">
    <source>
        <dbReference type="EMBL" id="MDO7868996.1"/>
    </source>
</evidence>